<evidence type="ECO:0000259" key="10">
    <source>
        <dbReference type="Pfam" id="PF12627"/>
    </source>
</evidence>
<evidence type="ECO:0000256" key="5">
    <source>
        <dbReference type="ARBA" id="ARBA00022723"/>
    </source>
</evidence>
<keyword evidence="6" id="KW-0547">Nucleotide-binding</keyword>
<evidence type="ECO:0000256" key="6">
    <source>
        <dbReference type="ARBA" id="ARBA00022741"/>
    </source>
</evidence>
<dbReference type="GO" id="GO:0008033">
    <property type="term" value="P:tRNA processing"/>
    <property type="evidence" value="ECO:0007669"/>
    <property type="project" value="UniProtKB-KW"/>
</dbReference>
<evidence type="ECO:0000256" key="7">
    <source>
        <dbReference type="ARBA" id="ARBA00022842"/>
    </source>
</evidence>
<keyword evidence="2 8" id="KW-0808">Transferase</keyword>
<evidence type="ECO:0000256" key="3">
    <source>
        <dbReference type="ARBA" id="ARBA00022694"/>
    </source>
</evidence>
<sequence length="461" mass="51650">MSESHFNPKDFTPQLPESVEFILSQLQISGYKAYIVGGCVRDMILHTLECSDNAGLKSDLAYQNLPSDYDIATSALPSEVIKLFPRTIPTGLKHGTISVIYNSEVYEISTFRIEGAYSNKRAPDSVRFTTELELDLQRRDFTMNALAYSPQTGLIDKVNGLRDIINRKIMCVGEAHLRFNEDALRILRALRFAATLDFEIESHTDSALRECAKNLCSISKERIRDELTKLLCGRAAEKIMRKYGDVLCVAFGGMISFEGLEVRLPQNIESKAFIWALFLAQVCDGGKTSKRDKADKILESLKFDNKTRRYVSEILKACEIPLGIDRQEIAERIIALGGRETRGLEYCKQGCVNGGMGLSISGERILRDMIRLKMAVVAQDSTQDSTQKRLKEFQKAMEQVLDSNLPLSLKELCVKGDDLKALGIVGKDIGRILQILLEEIASEKLKHSREALLIRAGELRG</sequence>
<dbReference type="Gene3D" id="3.30.460.10">
    <property type="entry name" value="Beta Polymerase, domain 2"/>
    <property type="match status" value="1"/>
</dbReference>
<evidence type="ECO:0000313" key="11">
    <source>
        <dbReference type="EMBL" id="STP10846.1"/>
    </source>
</evidence>
<keyword evidence="3" id="KW-0819">tRNA processing</keyword>
<evidence type="ECO:0000256" key="2">
    <source>
        <dbReference type="ARBA" id="ARBA00022679"/>
    </source>
</evidence>
<comment type="cofactor">
    <cofactor evidence="1">
        <name>Mg(2+)</name>
        <dbReference type="ChEBI" id="CHEBI:18420"/>
    </cofactor>
</comment>
<gene>
    <name evidence="11" type="primary">cca</name>
    <name evidence="11" type="ORF">NCTC12219_00727</name>
</gene>
<dbReference type="SUPFAM" id="SSF81891">
    <property type="entry name" value="Poly A polymerase C-terminal region-like"/>
    <property type="match status" value="1"/>
</dbReference>
<dbReference type="SUPFAM" id="SSF81301">
    <property type="entry name" value="Nucleotidyltransferase"/>
    <property type="match status" value="1"/>
</dbReference>
<evidence type="ECO:0000313" key="12">
    <source>
        <dbReference type="Proteomes" id="UP000255103"/>
    </source>
</evidence>
<keyword evidence="5" id="KW-0479">Metal-binding</keyword>
<feature type="domain" description="tRNA nucleotidyltransferase/poly(A) polymerase RNA and SrmB- binding" evidence="10">
    <location>
        <begin position="197"/>
        <end position="241"/>
    </location>
</feature>
<dbReference type="InterPro" id="IPR050264">
    <property type="entry name" value="Bact_CCA-adding_enz_type3_sf"/>
</dbReference>
<comment type="similarity">
    <text evidence="8">Belongs to the tRNA nucleotidyltransferase/poly(A) polymerase family.</text>
</comment>
<dbReference type="CDD" id="cd05398">
    <property type="entry name" value="NT_ClassII-CCAase"/>
    <property type="match status" value="1"/>
</dbReference>
<dbReference type="GO" id="GO:0000049">
    <property type="term" value="F:tRNA binding"/>
    <property type="evidence" value="ECO:0007669"/>
    <property type="project" value="TreeGrafter"/>
</dbReference>
<dbReference type="AlphaFoldDB" id="A0A377JSE1"/>
<dbReference type="RefSeq" id="WP_115721589.1">
    <property type="nucleotide sequence ID" value="NZ_UGHX01000001.1"/>
</dbReference>
<dbReference type="Proteomes" id="UP000255103">
    <property type="component" value="Unassembled WGS sequence"/>
</dbReference>
<name>A0A377JSE1_9HELI</name>
<evidence type="ECO:0000259" key="9">
    <source>
        <dbReference type="Pfam" id="PF01743"/>
    </source>
</evidence>
<dbReference type="GO" id="GO:0046872">
    <property type="term" value="F:metal ion binding"/>
    <property type="evidence" value="ECO:0007669"/>
    <property type="project" value="UniProtKB-KW"/>
</dbReference>
<feature type="domain" description="Poly A polymerase head" evidence="9">
    <location>
        <begin position="33"/>
        <end position="169"/>
    </location>
</feature>
<dbReference type="InterPro" id="IPR002646">
    <property type="entry name" value="PolA_pol_head_dom"/>
</dbReference>
<evidence type="ECO:0000256" key="4">
    <source>
        <dbReference type="ARBA" id="ARBA00022695"/>
    </source>
</evidence>
<evidence type="ECO:0000256" key="8">
    <source>
        <dbReference type="RuleBase" id="RU003953"/>
    </source>
</evidence>
<dbReference type="InterPro" id="IPR043519">
    <property type="entry name" value="NT_sf"/>
</dbReference>
<dbReference type="GO" id="GO:0000166">
    <property type="term" value="F:nucleotide binding"/>
    <property type="evidence" value="ECO:0007669"/>
    <property type="project" value="UniProtKB-KW"/>
</dbReference>
<keyword evidence="8" id="KW-0694">RNA-binding</keyword>
<dbReference type="InterPro" id="IPR032828">
    <property type="entry name" value="PolyA_RNA-bd"/>
</dbReference>
<protein>
    <submittedName>
        <fullName evidence="11">Poly(A) polymerase</fullName>
        <ecNumber evidence="11">2.7.7.72</ecNumber>
    </submittedName>
</protein>
<keyword evidence="4 11" id="KW-0548">Nucleotidyltransferase</keyword>
<reference evidence="11 12" key="1">
    <citation type="submission" date="2018-06" db="EMBL/GenBank/DDBJ databases">
        <authorList>
            <consortium name="Pathogen Informatics"/>
            <person name="Doyle S."/>
        </authorList>
    </citation>
    <scope>NUCLEOTIDE SEQUENCE [LARGE SCALE GENOMIC DNA]</scope>
    <source>
        <strain evidence="11 12">NCTC12219</strain>
    </source>
</reference>
<dbReference type="PANTHER" id="PTHR46173:SF1">
    <property type="entry name" value="CCA TRNA NUCLEOTIDYLTRANSFERASE 1, MITOCHONDRIAL"/>
    <property type="match status" value="1"/>
</dbReference>
<dbReference type="PANTHER" id="PTHR46173">
    <property type="entry name" value="CCA TRNA NUCLEOTIDYLTRANSFERASE 1, MITOCHONDRIAL"/>
    <property type="match status" value="1"/>
</dbReference>
<dbReference type="EC" id="2.7.7.72" evidence="11"/>
<proteinExistence type="inferred from homology"/>
<keyword evidence="7" id="KW-0460">Magnesium</keyword>
<dbReference type="EMBL" id="UGHX01000001">
    <property type="protein sequence ID" value="STP10846.1"/>
    <property type="molecule type" value="Genomic_DNA"/>
</dbReference>
<dbReference type="Gene3D" id="1.10.3090.10">
    <property type="entry name" value="cca-adding enzyme, domain 2"/>
    <property type="match status" value="1"/>
</dbReference>
<evidence type="ECO:0000256" key="1">
    <source>
        <dbReference type="ARBA" id="ARBA00001946"/>
    </source>
</evidence>
<dbReference type="Pfam" id="PF01743">
    <property type="entry name" value="PolyA_pol"/>
    <property type="match status" value="1"/>
</dbReference>
<dbReference type="GO" id="GO:0004810">
    <property type="term" value="F:CCA tRNA nucleotidyltransferase activity"/>
    <property type="evidence" value="ECO:0007669"/>
    <property type="project" value="UniProtKB-EC"/>
</dbReference>
<organism evidence="11 12">
    <name type="scientific">Helicobacter cinaedi</name>
    <dbReference type="NCBI Taxonomy" id="213"/>
    <lineage>
        <taxon>Bacteria</taxon>
        <taxon>Pseudomonadati</taxon>
        <taxon>Campylobacterota</taxon>
        <taxon>Epsilonproteobacteria</taxon>
        <taxon>Campylobacterales</taxon>
        <taxon>Helicobacteraceae</taxon>
        <taxon>Helicobacter</taxon>
    </lineage>
</organism>
<dbReference type="Pfam" id="PF12627">
    <property type="entry name" value="PolyA_pol_RNAbd"/>
    <property type="match status" value="1"/>
</dbReference>
<accession>A0A377JSE1</accession>